<feature type="signal peptide" evidence="1">
    <location>
        <begin position="1"/>
        <end position="19"/>
    </location>
</feature>
<dbReference type="Proteomes" id="UP001388366">
    <property type="component" value="Unassembled WGS sequence"/>
</dbReference>
<accession>A0ABU9TYF5</accession>
<dbReference type="EMBL" id="JBBMQU010000004">
    <property type="protein sequence ID" value="MEM5549809.1"/>
    <property type="molecule type" value="Genomic_DNA"/>
</dbReference>
<evidence type="ECO:0000256" key="1">
    <source>
        <dbReference type="SAM" id="SignalP"/>
    </source>
</evidence>
<comment type="caution">
    <text evidence="2">The sequence shown here is derived from an EMBL/GenBank/DDBJ whole genome shotgun (WGS) entry which is preliminary data.</text>
</comment>
<organism evidence="2 3">
    <name type="scientific">Pseudoalteromonas neustonica</name>
    <dbReference type="NCBI Taxonomy" id="1840331"/>
    <lineage>
        <taxon>Bacteria</taxon>
        <taxon>Pseudomonadati</taxon>
        <taxon>Pseudomonadota</taxon>
        <taxon>Gammaproteobacteria</taxon>
        <taxon>Alteromonadales</taxon>
        <taxon>Pseudoalteromonadaceae</taxon>
        <taxon>Pseudoalteromonas</taxon>
    </lineage>
</organism>
<evidence type="ECO:0000313" key="3">
    <source>
        <dbReference type="Proteomes" id="UP001388366"/>
    </source>
</evidence>
<dbReference type="RefSeq" id="WP_342883298.1">
    <property type="nucleotide sequence ID" value="NZ_JBBMQU010000004.1"/>
</dbReference>
<evidence type="ECO:0008006" key="4">
    <source>
        <dbReference type="Google" id="ProtNLM"/>
    </source>
</evidence>
<proteinExistence type="predicted"/>
<gene>
    <name evidence="2" type="ORF">WNY63_03530</name>
</gene>
<reference evidence="2 3" key="1">
    <citation type="submission" date="2024-03" db="EMBL/GenBank/DDBJ databases">
        <title>Community enrichment and isolation of bacterial strains for fucoidan degradation.</title>
        <authorList>
            <person name="Sichert A."/>
        </authorList>
    </citation>
    <scope>NUCLEOTIDE SEQUENCE [LARGE SCALE GENOMIC DNA]</scope>
    <source>
        <strain evidence="2 3">AS81</strain>
    </source>
</reference>
<dbReference type="PROSITE" id="PS51257">
    <property type="entry name" value="PROKAR_LIPOPROTEIN"/>
    <property type="match status" value="1"/>
</dbReference>
<sequence length="239" mass="26784">MKLLLVFFTIIAVSGCSVAQRPISPEKLASIDKVGIISSIDSEICFSYLGFTVFGNSLDCEKVEDYPLSEKLVQHVYKSASEITEIPLNIINIDDETKALINNSKDSHGNLKVDGFSQHLSRNSELDGYQYALIFRPDVWQFYEAPNPIKGLGVWSNRKGRGNPYIIYQLELIDIKSNEVLAVGSTSYRDENKTVMLADSYAELDEKAKLALWAVFENAYVKAFHKGVAPLFYKPKVGQ</sequence>
<keyword evidence="3" id="KW-1185">Reference proteome</keyword>
<evidence type="ECO:0000313" key="2">
    <source>
        <dbReference type="EMBL" id="MEM5549809.1"/>
    </source>
</evidence>
<feature type="chain" id="PRO_5045570194" description="Lipoprotein" evidence="1">
    <location>
        <begin position="20"/>
        <end position="239"/>
    </location>
</feature>
<keyword evidence="1" id="KW-0732">Signal</keyword>
<protein>
    <recommendedName>
        <fullName evidence="4">Lipoprotein</fullName>
    </recommendedName>
</protein>
<name>A0ABU9TYF5_9GAMM</name>